<proteinExistence type="predicted"/>
<protein>
    <recommendedName>
        <fullName evidence="3">B-cell scaffold protein with ankyrin repeats</fullName>
    </recommendedName>
</protein>
<dbReference type="PANTHER" id="PTHR16267:SF13">
    <property type="entry name" value="B-CELL SCAFFOLD PROTEIN WITH ANKYRIN REPEATS"/>
    <property type="match status" value="1"/>
</dbReference>
<comment type="caution">
    <text evidence="1">The sequence shown here is derived from an EMBL/GenBank/DDBJ whole genome shotgun (WGS) entry which is preliminary data.</text>
</comment>
<dbReference type="AlphaFoldDB" id="A0A6A5DYY6"/>
<gene>
    <name evidence="1" type="ORF">PFLUV_G00164820</name>
</gene>
<dbReference type="GO" id="GO:1990782">
    <property type="term" value="F:protein tyrosine kinase binding"/>
    <property type="evidence" value="ECO:0007669"/>
    <property type="project" value="TreeGrafter"/>
</dbReference>
<dbReference type="GO" id="GO:0051898">
    <property type="term" value="P:negative regulation of phosphatidylinositol 3-kinase/protein kinase B signal transduction"/>
    <property type="evidence" value="ECO:0007669"/>
    <property type="project" value="TreeGrafter"/>
</dbReference>
<organism evidence="1 2">
    <name type="scientific">Perca fluviatilis</name>
    <name type="common">European perch</name>
    <dbReference type="NCBI Taxonomy" id="8168"/>
    <lineage>
        <taxon>Eukaryota</taxon>
        <taxon>Metazoa</taxon>
        <taxon>Chordata</taxon>
        <taxon>Craniata</taxon>
        <taxon>Vertebrata</taxon>
        <taxon>Euteleostomi</taxon>
        <taxon>Actinopterygii</taxon>
        <taxon>Neopterygii</taxon>
        <taxon>Teleostei</taxon>
        <taxon>Neoteleostei</taxon>
        <taxon>Acanthomorphata</taxon>
        <taxon>Eupercaria</taxon>
        <taxon>Perciformes</taxon>
        <taxon>Percoidei</taxon>
        <taxon>Percidae</taxon>
        <taxon>Percinae</taxon>
        <taxon>Perca</taxon>
    </lineage>
</organism>
<dbReference type="PANTHER" id="PTHR16267">
    <property type="entry name" value="BANK1/PIK3AP1 FAMILY MEMBER"/>
    <property type="match status" value="1"/>
</dbReference>
<evidence type="ECO:0008006" key="3">
    <source>
        <dbReference type="Google" id="ProtNLM"/>
    </source>
</evidence>
<keyword evidence="2" id="KW-1185">Reference proteome</keyword>
<dbReference type="Proteomes" id="UP000465112">
    <property type="component" value="Chromosome 14"/>
</dbReference>
<dbReference type="InterPro" id="IPR052446">
    <property type="entry name" value="B-cell_PI3K-Signaling_Adptrs"/>
</dbReference>
<dbReference type="GO" id="GO:0050869">
    <property type="term" value="P:negative regulation of B cell activation"/>
    <property type="evidence" value="ECO:0007669"/>
    <property type="project" value="TreeGrafter"/>
</dbReference>
<evidence type="ECO:0000313" key="2">
    <source>
        <dbReference type="Proteomes" id="UP000465112"/>
    </source>
</evidence>
<reference evidence="1 2" key="1">
    <citation type="submission" date="2019-06" db="EMBL/GenBank/DDBJ databases">
        <title>A chromosome-scale genome assembly of the European perch, Perca fluviatilis.</title>
        <authorList>
            <person name="Roques C."/>
            <person name="Zahm M."/>
            <person name="Cabau C."/>
            <person name="Klopp C."/>
            <person name="Bouchez O."/>
            <person name="Donnadieu C."/>
            <person name="Kuhl H."/>
            <person name="Gislard M."/>
            <person name="Guendouz S."/>
            <person name="Journot L."/>
            <person name="Haffray P."/>
            <person name="Bestin A."/>
            <person name="Morvezen R."/>
            <person name="Feron R."/>
            <person name="Wen M."/>
            <person name="Jouanno E."/>
            <person name="Herpin A."/>
            <person name="Schartl M."/>
            <person name="Postlethwait J."/>
            <person name="Schaerlinger B."/>
            <person name="Chardard D."/>
            <person name="Lecocq T."/>
            <person name="Poncet C."/>
            <person name="Jaffrelo L."/>
            <person name="Lampietro C."/>
            <person name="Guiguen Y."/>
        </authorList>
    </citation>
    <scope>NUCLEOTIDE SEQUENCE [LARGE SCALE GENOMIC DNA]</scope>
    <source>
        <tissue evidence="1">Blood</tissue>
    </source>
</reference>
<dbReference type="EMBL" id="VHII01000014">
    <property type="protein sequence ID" value="KAF1380531.1"/>
    <property type="molecule type" value="Genomic_DNA"/>
</dbReference>
<name>A0A6A5DYY6_PERFL</name>
<dbReference type="GO" id="GO:0042113">
    <property type="term" value="P:B cell activation"/>
    <property type="evidence" value="ECO:0007669"/>
    <property type="project" value="TreeGrafter"/>
</dbReference>
<sequence length="160" mass="18057">MESGTPYITQVFQKKKTPQHNADLYSLPTKQAHGRENISCTYDTFVPNQINGLQQLIELQQRVKAGSLTVDGALERFSDWQRVQKGMDGVQQEKLSQLRASIVNNGEDDDSVYDKINIVHHTPSVTVSESRRGSKAVESDFYSKPFKGHHSGFFSKADKR</sequence>
<evidence type="ECO:0000313" key="1">
    <source>
        <dbReference type="EMBL" id="KAF1380531.1"/>
    </source>
</evidence>
<dbReference type="GO" id="GO:0005102">
    <property type="term" value="F:signaling receptor binding"/>
    <property type="evidence" value="ECO:0007669"/>
    <property type="project" value="TreeGrafter"/>
</dbReference>
<accession>A0A6A5DYY6</accession>